<reference evidence="1" key="1">
    <citation type="submission" date="2020-02" db="EMBL/GenBank/DDBJ databases">
        <authorList>
            <person name="Shen X.-R."/>
            <person name="Zhang Y.-X."/>
        </authorList>
    </citation>
    <scope>NUCLEOTIDE SEQUENCE</scope>
    <source>
        <strain evidence="1">SYP-B3998</strain>
    </source>
</reference>
<dbReference type="AlphaFoldDB" id="A0A6G3ZTI0"/>
<name>A0A6G3ZTI0_9BACL</name>
<gene>
    <name evidence="1" type="ORF">GK047_02560</name>
</gene>
<organism evidence="1">
    <name type="scientific">Paenibacillus sp. SYP-B3998</name>
    <dbReference type="NCBI Taxonomy" id="2678564"/>
    <lineage>
        <taxon>Bacteria</taxon>
        <taxon>Bacillati</taxon>
        <taxon>Bacillota</taxon>
        <taxon>Bacilli</taxon>
        <taxon>Bacillales</taxon>
        <taxon>Paenibacillaceae</taxon>
        <taxon>Paenibacillus</taxon>
    </lineage>
</organism>
<accession>A0A6G3ZTI0</accession>
<comment type="caution">
    <text evidence="1">The sequence shown here is derived from an EMBL/GenBank/DDBJ whole genome shotgun (WGS) entry which is preliminary data.</text>
</comment>
<dbReference type="EMBL" id="JAAIKC010000001">
    <property type="protein sequence ID" value="NEW04899.1"/>
    <property type="molecule type" value="Genomic_DNA"/>
</dbReference>
<proteinExistence type="predicted"/>
<dbReference type="RefSeq" id="WP_163940765.1">
    <property type="nucleotide sequence ID" value="NZ_JAAIKC010000001.1"/>
</dbReference>
<sequence length="79" mass="9390">MENRNKRAIQINCPERYCFFWLDEGTCGCPFGTCFRIEEDNKNRDMSQMNQSMTRLGFLTIISIKTINKTWISLNEWAE</sequence>
<evidence type="ECO:0000313" key="1">
    <source>
        <dbReference type="EMBL" id="NEW04899.1"/>
    </source>
</evidence>
<protein>
    <submittedName>
        <fullName evidence="1">Uncharacterized protein</fullName>
    </submittedName>
</protein>